<feature type="transmembrane region" description="Helical" evidence="2">
    <location>
        <begin position="42"/>
        <end position="61"/>
    </location>
</feature>
<evidence type="ECO:0000313" key="3">
    <source>
        <dbReference type="EMBL" id="KAF6753539.1"/>
    </source>
</evidence>
<evidence type="ECO:0000256" key="2">
    <source>
        <dbReference type="SAM" id="Phobius"/>
    </source>
</evidence>
<protein>
    <submittedName>
        <fullName evidence="3">Uncharacterized protein</fullName>
    </submittedName>
</protein>
<sequence length="408" mass="43454">MAFNIFSGSRPLLIQRLLLASTILCSATIGCSMVMLGTTSLFLSPAAFVLNMAFNITLLVLSAKEHKKKHDADNGPQTEPKTGEEATPVTTVLTGPKDPVPERPRSNTPPPLPAACRPETIASGILLVILWLAAFIVSFTAIIIALYRPGLLGKVAFNDSWAWSRTRLFASVAEMIAINFQISVMGCICVVCAKERKSILALRDAGQGSRDVSSLEAVTGSTVPIATGMSVVSLSQAQKIAKLMVMVILFCFLILGLSMVNFGATSVYLTPISAGFTLLYSATLLVLIVKDLRMISSSNIPSPATEGEPSEGHPGTAPQALAKLPWVGCLPTIIGGFLLVVLWGASLVASLVWVIRGSTDPDFSTGTFNIPVACVEVGCIAPTLALFVYSSVLCLKERRRLLCRQRTV</sequence>
<proteinExistence type="predicted"/>
<dbReference type="AlphaFoldDB" id="A0A8H6HVX6"/>
<feature type="transmembrane region" description="Helical" evidence="2">
    <location>
        <begin position="125"/>
        <end position="148"/>
    </location>
</feature>
<feature type="transmembrane region" description="Helical" evidence="2">
    <location>
        <begin position="243"/>
        <end position="262"/>
    </location>
</feature>
<evidence type="ECO:0000313" key="4">
    <source>
        <dbReference type="Proteomes" id="UP000521943"/>
    </source>
</evidence>
<feature type="transmembrane region" description="Helical" evidence="2">
    <location>
        <begin position="168"/>
        <end position="193"/>
    </location>
</feature>
<keyword evidence="2" id="KW-0472">Membrane</keyword>
<evidence type="ECO:0000256" key="1">
    <source>
        <dbReference type="SAM" id="MobiDB-lite"/>
    </source>
</evidence>
<feature type="transmembrane region" description="Helical" evidence="2">
    <location>
        <begin position="268"/>
        <end position="289"/>
    </location>
</feature>
<accession>A0A8H6HVX6</accession>
<comment type="caution">
    <text evidence="3">The sequence shown here is derived from an EMBL/GenBank/DDBJ whole genome shotgun (WGS) entry which is preliminary data.</text>
</comment>
<keyword evidence="4" id="KW-1185">Reference proteome</keyword>
<keyword evidence="2" id="KW-1133">Transmembrane helix</keyword>
<reference evidence="3 4" key="1">
    <citation type="submission" date="2020-07" db="EMBL/GenBank/DDBJ databases">
        <title>Comparative genomics of pyrophilous fungi reveals a link between fire events and developmental genes.</title>
        <authorList>
            <consortium name="DOE Joint Genome Institute"/>
            <person name="Steindorff A.S."/>
            <person name="Carver A."/>
            <person name="Calhoun S."/>
            <person name="Stillman K."/>
            <person name="Liu H."/>
            <person name="Lipzen A."/>
            <person name="Pangilinan J."/>
            <person name="Labutti K."/>
            <person name="Bruns T.D."/>
            <person name="Grigoriev I.V."/>
        </authorList>
    </citation>
    <scope>NUCLEOTIDE SEQUENCE [LARGE SCALE GENOMIC DNA]</scope>
    <source>
        <strain evidence="3 4">CBS 144469</strain>
    </source>
</reference>
<feature type="transmembrane region" description="Helical" evidence="2">
    <location>
        <begin position="12"/>
        <end position="36"/>
    </location>
</feature>
<gene>
    <name evidence="3" type="ORF">DFP72DRAFT_901969</name>
</gene>
<dbReference type="OrthoDB" id="2853572at2759"/>
<dbReference type="EMBL" id="JACGCI010000039">
    <property type="protein sequence ID" value="KAF6753539.1"/>
    <property type="molecule type" value="Genomic_DNA"/>
</dbReference>
<keyword evidence="2" id="KW-0812">Transmembrane</keyword>
<feature type="transmembrane region" description="Helical" evidence="2">
    <location>
        <begin position="333"/>
        <end position="356"/>
    </location>
</feature>
<feature type="region of interest" description="Disordered" evidence="1">
    <location>
        <begin position="69"/>
        <end position="113"/>
    </location>
</feature>
<name>A0A8H6HVX6_9AGAR</name>
<dbReference type="Proteomes" id="UP000521943">
    <property type="component" value="Unassembled WGS sequence"/>
</dbReference>
<organism evidence="3 4">
    <name type="scientific">Ephemerocybe angulata</name>
    <dbReference type="NCBI Taxonomy" id="980116"/>
    <lineage>
        <taxon>Eukaryota</taxon>
        <taxon>Fungi</taxon>
        <taxon>Dikarya</taxon>
        <taxon>Basidiomycota</taxon>
        <taxon>Agaricomycotina</taxon>
        <taxon>Agaricomycetes</taxon>
        <taxon>Agaricomycetidae</taxon>
        <taxon>Agaricales</taxon>
        <taxon>Agaricineae</taxon>
        <taxon>Psathyrellaceae</taxon>
        <taxon>Ephemerocybe</taxon>
    </lineage>
</organism>
<feature type="transmembrane region" description="Helical" evidence="2">
    <location>
        <begin position="368"/>
        <end position="395"/>
    </location>
</feature>